<evidence type="ECO:0000313" key="8">
    <source>
        <dbReference type="EMBL" id="ORZ24546.1"/>
    </source>
</evidence>
<dbReference type="Proteomes" id="UP000193560">
    <property type="component" value="Unassembled WGS sequence"/>
</dbReference>
<reference evidence="8 9" key="1">
    <citation type="submission" date="2016-07" db="EMBL/GenBank/DDBJ databases">
        <title>Pervasive Adenine N6-methylation of Active Genes in Fungi.</title>
        <authorList>
            <consortium name="DOE Joint Genome Institute"/>
            <person name="Mondo S.J."/>
            <person name="Dannebaum R.O."/>
            <person name="Kuo R.C."/>
            <person name="Labutti K."/>
            <person name="Haridas S."/>
            <person name="Kuo A."/>
            <person name="Salamov A."/>
            <person name="Ahrendt S.R."/>
            <person name="Lipzen A."/>
            <person name="Sullivan W."/>
            <person name="Andreopoulos W.B."/>
            <person name="Clum A."/>
            <person name="Lindquist E."/>
            <person name="Daum C."/>
            <person name="Ramamoorthy G.K."/>
            <person name="Gryganskyi A."/>
            <person name="Culley D."/>
            <person name="Magnuson J.K."/>
            <person name="James T.Y."/>
            <person name="O'Malley M.A."/>
            <person name="Stajich J.E."/>
            <person name="Spatafora J.W."/>
            <person name="Visel A."/>
            <person name="Grigoriev I.V."/>
        </authorList>
    </citation>
    <scope>NUCLEOTIDE SEQUENCE [LARGE SCALE GENOMIC DNA]</scope>
    <source>
        <strain evidence="8 9">NRRL 1336</strain>
    </source>
</reference>
<dbReference type="Gene3D" id="3.30.760.10">
    <property type="entry name" value="RNA Cap, Translation Initiation Factor Eif4e"/>
    <property type="match status" value="1"/>
</dbReference>
<evidence type="ECO:0000313" key="9">
    <source>
        <dbReference type="Proteomes" id="UP000193560"/>
    </source>
</evidence>
<dbReference type="OrthoDB" id="590761at2759"/>
<evidence type="ECO:0000256" key="7">
    <source>
        <dbReference type="SAM" id="MobiDB-lite"/>
    </source>
</evidence>
<dbReference type="EMBL" id="MCGE01000002">
    <property type="protein sequence ID" value="ORZ24546.1"/>
    <property type="molecule type" value="Genomic_DNA"/>
</dbReference>
<evidence type="ECO:0000256" key="6">
    <source>
        <dbReference type="RuleBase" id="RU004374"/>
    </source>
</evidence>
<name>A0A1X2IYZ7_9FUNG</name>
<comment type="caution">
    <text evidence="8">The sequence shown here is derived from an EMBL/GenBank/DDBJ whole genome shotgun (WGS) entry which is preliminary data.</text>
</comment>
<protein>
    <submittedName>
        <fullName evidence="8">Translation initiation factor eIF 4e-like domain-containing protein</fullName>
    </submittedName>
</protein>
<feature type="compositionally biased region" description="Polar residues" evidence="7">
    <location>
        <begin position="18"/>
        <end position="36"/>
    </location>
</feature>
<dbReference type="GO" id="GO:0016281">
    <property type="term" value="C:eukaryotic translation initiation factor 4F complex"/>
    <property type="evidence" value="ECO:0007669"/>
    <property type="project" value="TreeGrafter"/>
</dbReference>
<keyword evidence="2 6" id="KW-0396">Initiation factor</keyword>
<dbReference type="GO" id="GO:0006417">
    <property type="term" value="P:regulation of translation"/>
    <property type="evidence" value="ECO:0007669"/>
    <property type="project" value="UniProtKB-KW"/>
</dbReference>
<dbReference type="GO" id="GO:0000340">
    <property type="term" value="F:RNA 7-methylguanosine cap binding"/>
    <property type="evidence" value="ECO:0007669"/>
    <property type="project" value="TreeGrafter"/>
</dbReference>
<dbReference type="PANTHER" id="PTHR11960">
    <property type="entry name" value="EUKARYOTIC TRANSLATION INITIATION FACTOR 4E RELATED"/>
    <property type="match status" value="1"/>
</dbReference>
<gene>
    <name evidence="8" type="ORF">BCR42DRAFT_403161</name>
</gene>
<dbReference type="InterPro" id="IPR023398">
    <property type="entry name" value="TIF_eIF4e-like"/>
</dbReference>
<accession>A0A1X2IYZ7</accession>
<dbReference type="PANTHER" id="PTHR11960:SF8">
    <property type="entry name" value="EUKARYOTIC TRANSLATION INITIATION FACTOR 4E1-RELATED"/>
    <property type="match status" value="1"/>
</dbReference>
<keyword evidence="9" id="KW-1185">Reference proteome</keyword>
<keyword evidence="5 6" id="KW-0648">Protein biosynthesis</keyword>
<sequence>MADQTVVEQPPVTEKVDTTTISSSEDASATTTNDSSADQITTVFHDRTNYTVKHPLQNTWTLWFDNPGKKANSQSWSQNLKEIVSMDAVEDFWGVYNNIVKVDRLDTSSNYHLFKKGVRPEWEDPANANGGKFSIQFPRNRTADAINNFWLHTILAMIGEQFAFEDEVCGAVVSVRKVFFRIALWIKTSNNEEIVKRIGQQLKEFLEVPPNLQVEFAPHGDAAPGAKQERIVI</sequence>
<keyword evidence="4 6" id="KW-0694">RNA-binding</keyword>
<feature type="region of interest" description="Disordered" evidence="7">
    <location>
        <begin position="1"/>
        <end position="36"/>
    </location>
</feature>
<organism evidence="8 9">
    <name type="scientific">Absidia repens</name>
    <dbReference type="NCBI Taxonomy" id="90262"/>
    <lineage>
        <taxon>Eukaryota</taxon>
        <taxon>Fungi</taxon>
        <taxon>Fungi incertae sedis</taxon>
        <taxon>Mucoromycota</taxon>
        <taxon>Mucoromycotina</taxon>
        <taxon>Mucoromycetes</taxon>
        <taxon>Mucorales</taxon>
        <taxon>Cunninghamellaceae</taxon>
        <taxon>Absidia</taxon>
    </lineage>
</organism>
<evidence type="ECO:0000256" key="5">
    <source>
        <dbReference type="ARBA" id="ARBA00022917"/>
    </source>
</evidence>
<dbReference type="SUPFAM" id="SSF55418">
    <property type="entry name" value="eIF4e-like"/>
    <property type="match status" value="1"/>
</dbReference>
<keyword evidence="3" id="KW-0810">Translation regulation</keyword>
<dbReference type="AlphaFoldDB" id="A0A1X2IYZ7"/>
<dbReference type="GO" id="GO:0003743">
    <property type="term" value="F:translation initiation factor activity"/>
    <property type="evidence" value="ECO:0007669"/>
    <property type="project" value="UniProtKB-KW"/>
</dbReference>
<dbReference type="Pfam" id="PF01652">
    <property type="entry name" value="IF4E"/>
    <property type="match status" value="1"/>
</dbReference>
<evidence type="ECO:0000256" key="3">
    <source>
        <dbReference type="ARBA" id="ARBA00022845"/>
    </source>
</evidence>
<dbReference type="STRING" id="90262.A0A1X2IYZ7"/>
<evidence type="ECO:0000256" key="2">
    <source>
        <dbReference type="ARBA" id="ARBA00022540"/>
    </source>
</evidence>
<proteinExistence type="inferred from homology"/>
<comment type="similarity">
    <text evidence="1 6">Belongs to the eukaryotic initiation factor 4E family.</text>
</comment>
<dbReference type="InterPro" id="IPR001040">
    <property type="entry name" value="TIF_eIF_4E"/>
</dbReference>
<evidence type="ECO:0000256" key="4">
    <source>
        <dbReference type="ARBA" id="ARBA00022884"/>
    </source>
</evidence>
<evidence type="ECO:0000256" key="1">
    <source>
        <dbReference type="ARBA" id="ARBA00009860"/>
    </source>
</evidence>